<dbReference type="AlphaFoldDB" id="A0A9P9Y1A0"/>
<dbReference type="EMBL" id="JAGIXG020000023">
    <property type="protein sequence ID" value="KAI6781328.1"/>
    <property type="molecule type" value="Genomic_DNA"/>
</dbReference>
<dbReference type="Proteomes" id="UP001055219">
    <property type="component" value="Unassembled WGS sequence"/>
</dbReference>
<reference evidence="1" key="1">
    <citation type="journal article" date="2021" name="J Fungi (Basel)">
        <title>Genomic and Metabolomic Analyses of the Marine Fungus Emericellopsis cladophorae: Insights into Saltwater Adaptability Mechanisms and Its Biosynthetic Potential.</title>
        <authorList>
            <person name="Goncalves M.F.M."/>
            <person name="Hilario S."/>
            <person name="Van de Peer Y."/>
            <person name="Esteves A.C."/>
            <person name="Alves A."/>
        </authorList>
    </citation>
    <scope>NUCLEOTIDE SEQUENCE</scope>
    <source>
        <strain evidence="1">MUM 19.33</strain>
    </source>
</reference>
<comment type="caution">
    <text evidence="1">The sequence shown here is derived from an EMBL/GenBank/DDBJ whole genome shotgun (WGS) entry which is preliminary data.</text>
</comment>
<protein>
    <submittedName>
        <fullName evidence="1">Uncharacterized protein</fullName>
    </submittedName>
</protein>
<keyword evidence="2" id="KW-1185">Reference proteome</keyword>
<accession>A0A9P9Y1A0</accession>
<dbReference type="RefSeq" id="XP_051362184.1">
    <property type="nucleotide sequence ID" value="XM_051506625.1"/>
</dbReference>
<sequence>MSSTTETYQHEELALDDSQMRVEKMDYHCLTIEDEAMDGVVPGRPHRHGGGGTLVGYEHDDMSDRLTQVRKMIASRLCIRTRSRDAG</sequence>
<proteinExistence type="predicted"/>
<dbReference type="GeneID" id="75830591"/>
<organism evidence="1 2">
    <name type="scientific">Emericellopsis cladophorae</name>
    <dbReference type="NCBI Taxonomy" id="2686198"/>
    <lineage>
        <taxon>Eukaryota</taxon>
        <taxon>Fungi</taxon>
        <taxon>Dikarya</taxon>
        <taxon>Ascomycota</taxon>
        <taxon>Pezizomycotina</taxon>
        <taxon>Sordariomycetes</taxon>
        <taxon>Hypocreomycetidae</taxon>
        <taxon>Hypocreales</taxon>
        <taxon>Bionectriaceae</taxon>
        <taxon>Emericellopsis</taxon>
    </lineage>
</organism>
<name>A0A9P9Y1A0_9HYPO</name>
<evidence type="ECO:0000313" key="1">
    <source>
        <dbReference type="EMBL" id="KAI6781328.1"/>
    </source>
</evidence>
<gene>
    <name evidence="1" type="ORF">J7T54_004101</name>
</gene>
<evidence type="ECO:0000313" key="2">
    <source>
        <dbReference type="Proteomes" id="UP001055219"/>
    </source>
</evidence>
<reference evidence="1" key="2">
    <citation type="submission" date="2022-07" db="EMBL/GenBank/DDBJ databases">
        <authorList>
            <person name="Goncalves M.F.M."/>
            <person name="Hilario S."/>
            <person name="Van De Peer Y."/>
            <person name="Esteves A.C."/>
            <person name="Alves A."/>
        </authorList>
    </citation>
    <scope>NUCLEOTIDE SEQUENCE</scope>
    <source>
        <strain evidence="1">MUM 19.33</strain>
    </source>
</reference>